<keyword evidence="2" id="KW-1185">Reference proteome</keyword>
<dbReference type="SUPFAM" id="SSF46785">
    <property type="entry name" value="Winged helix' DNA-binding domain"/>
    <property type="match status" value="1"/>
</dbReference>
<evidence type="ECO:0000313" key="1">
    <source>
        <dbReference type="EMBL" id="MFD0790237.1"/>
    </source>
</evidence>
<sequence>MPRVARPANAEAAEDPIKAFGSMLKAGIIGHLRAHPDGGRKEISDALNLPEQTVITGIDELLKFELLIADPPRELATRGQRVRYRVNDEAVTEMYLRLGLAIGEI</sequence>
<accession>A0ABW3AH55</accession>
<gene>
    <name evidence="1" type="ORF">ACFQ0P_07505</name>
</gene>
<dbReference type="Proteomes" id="UP001597055">
    <property type="component" value="Unassembled WGS sequence"/>
</dbReference>
<dbReference type="Gene3D" id="1.10.10.10">
    <property type="entry name" value="Winged helix-like DNA-binding domain superfamily/Winged helix DNA-binding domain"/>
    <property type="match status" value="1"/>
</dbReference>
<protein>
    <recommendedName>
        <fullName evidence="3">HTH arsR-type domain-containing protein</fullName>
    </recommendedName>
</protein>
<dbReference type="InterPro" id="IPR036390">
    <property type="entry name" value="WH_DNA-bd_sf"/>
</dbReference>
<reference evidence="2" key="1">
    <citation type="journal article" date="2019" name="Int. J. Syst. Evol. Microbiol.">
        <title>The Global Catalogue of Microorganisms (GCM) 10K type strain sequencing project: providing services to taxonomists for standard genome sequencing and annotation.</title>
        <authorList>
            <consortium name="The Broad Institute Genomics Platform"/>
            <consortium name="The Broad Institute Genome Sequencing Center for Infectious Disease"/>
            <person name="Wu L."/>
            <person name="Ma J."/>
        </authorList>
    </citation>
    <scope>NUCLEOTIDE SEQUENCE [LARGE SCALE GENOMIC DNA]</scope>
    <source>
        <strain evidence="2">CCUG 54523</strain>
    </source>
</reference>
<proteinExistence type="predicted"/>
<name>A0ABW3AH55_9MICO</name>
<comment type="caution">
    <text evidence="1">The sequence shown here is derived from an EMBL/GenBank/DDBJ whole genome shotgun (WGS) entry which is preliminary data.</text>
</comment>
<organism evidence="1 2">
    <name type="scientific">Microbacterium insulae</name>
    <dbReference type="NCBI Taxonomy" id="483014"/>
    <lineage>
        <taxon>Bacteria</taxon>
        <taxon>Bacillati</taxon>
        <taxon>Actinomycetota</taxon>
        <taxon>Actinomycetes</taxon>
        <taxon>Micrococcales</taxon>
        <taxon>Microbacteriaceae</taxon>
        <taxon>Microbacterium</taxon>
    </lineage>
</organism>
<evidence type="ECO:0008006" key="3">
    <source>
        <dbReference type="Google" id="ProtNLM"/>
    </source>
</evidence>
<dbReference type="RefSeq" id="WP_204977971.1">
    <property type="nucleotide sequence ID" value="NZ_JBHTII010000001.1"/>
</dbReference>
<evidence type="ECO:0000313" key="2">
    <source>
        <dbReference type="Proteomes" id="UP001597055"/>
    </source>
</evidence>
<dbReference type="EMBL" id="JBHTII010000001">
    <property type="protein sequence ID" value="MFD0790237.1"/>
    <property type="molecule type" value="Genomic_DNA"/>
</dbReference>
<dbReference type="InterPro" id="IPR036388">
    <property type="entry name" value="WH-like_DNA-bd_sf"/>
</dbReference>